<proteinExistence type="predicted"/>
<dbReference type="EMBL" id="MU129182">
    <property type="protein sequence ID" value="KAF9504958.1"/>
    <property type="molecule type" value="Genomic_DNA"/>
</dbReference>
<protein>
    <submittedName>
        <fullName evidence="1">Uncharacterized protein</fullName>
    </submittedName>
</protein>
<comment type="caution">
    <text evidence="1">The sequence shown here is derived from an EMBL/GenBank/DDBJ whole genome shotgun (WGS) entry which is preliminary data.</text>
</comment>
<keyword evidence="2" id="KW-1185">Reference proteome</keyword>
<accession>A0A9P6AFW7</accession>
<reference evidence="1" key="1">
    <citation type="journal article" date="2020" name="Nat. Commun.">
        <title>Large-scale genome sequencing of mycorrhizal fungi provides insights into the early evolution of symbiotic traits.</title>
        <authorList>
            <person name="Miyauchi S."/>
            <person name="Kiss E."/>
            <person name="Kuo A."/>
            <person name="Drula E."/>
            <person name="Kohler A."/>
            <person name="Sanchez-Garcia M."/>
            <person name="Morin E."/>
            <person name="Andreopoulos B."/>
            <person name="Barry K.W."/>
            <person name="Bonito G."/>
            <person name="Buee M."/>
            <person name="Carver A."/>
            <person name="Chen C."/>
            <person name="Cichocki N."/>
            <person name="Clum A."/>
            <person name="Culley D."/>
            <person name="Crous P.W."/>
            <person name="Fauchery L."/>
            <person name="Girlanda M."/>
            <person name="Hayes R.D."/>
            <person name="Keri Z."/>
            <person name="LaButti K."/>
            <person name="Lipzen A."/>
            <person name="Lombard V."/>
            <person name="Magnuson J."/>
            <person name="Maillard F."/>
            <person name="Murat C."/>
            <person name="Nolan M."/>
            <person name="Ohm R.A."/>
            <person name="Pangilinan J."/>
            <person name="Pereira M.F."/>
            <person name="Perotto S."/>
            <person name="Peter M."/>
            <person name="Pfister S."/>
            <person name="Riley R."/>
            <person name="Sitrit Y."/>
            <person name="Stielow J.B."/>
            <person name="Szollosi G."/>
            <person name="Zifcakova L."/>
            <person name="Stursova M."/>
            <person name="Spatafora J.W."/>
            <person name="Tedersoo L."/>
            <person name="Vaario L.M."/>
            <person name="Yamada A."/>
            <person name="Yan M."/>
            <person name="Wang P."/>
            <person name="Xu J."/>
            <person name="Bruns T."/>
            <person name="Baldrian P."/>
            <person name="Vilgalys R."/>
            <person name="Dunand C."/>
            <person name="Henrissat B."/>
            <person name="Grigoriev I.V."/>
            <person name="Hibbett D."/>
            <person name="Nagy L.G."/>
            <person name="Martin F.M."/>
        </authorList>
    </citation>
    <scope>NUCLEOTIDE SEQUENCE</scope>
    <source>
        <strain evidence="1">UP504</strain>
    </source>
</reference>
<name>A0A9P6AFW7_9AGAM</name>
<organism evidence="1 2">
    <name type="scientific">Hydnum rufescens UP504</name>
    <dbReference type="NCBI Taxonomy" id="1448309"/>
    <lineage>
        <taxon>Eukaryota</taxon>
        <taxon>Fungi</taxon>
        <taxon>Dikarya</taxon>
        <taxon>Basidiomycota</taxon>
        <taxon>Agaricomycotina</taxon>
        <taxon>Agaricomycetes</taxon>
        <taxon>Cantharellales</taxon>
        <taxon>Hydnaceae</taxon>
        <taxon>Hydnum</taxon>
    </lineage>
</organism>
<dbReference type="OrthoDB" id="3230070at2759"/>
<dbReference type="AlphaFoldDB" id="A0A9P6AFW7"/>
<dbReference type="Proteomes" id="UP000886523">
    <property type="component" value="Unassembled WGS sequence"/>
</dbReference>
<sequence length="213" mass="23866">MVWVIKIPHVDDVIMNDPNVFIKADASKGSGEHIAPMLYENEQVGMTSESLVFPKRTHCVVRCWRTSYQNANITTARAKLRDSVGCSESAEPSPVGVWIFEGVGSMQSITDVQGGESLRQHRVVVQCDQQRVGPKGSDRVYQISREKNAPAAWRTGHAHIGEYYARRECEIHDRHRHLLGAGPDREINKLLGTQDGILRLAKFLDASHAMDKH</sequence>
<evidence type="ECO:0000313" key="2">
    <source>
        <dbReference type="Proteomes" id="UP000886523"/>
    </source>
</evidence>
<gene>
    <name evidence="1" type="ORF">BS47DRAFT_1400861</name>
</gene>
<evidence type="ECO:0000313" key="1">
    <source>
        <dbReference type="EMBL" id="KAF9504958.1"/>
    </source>
</evidence>